<dbReference type="Gene3D" id="2.70.98.10">
    <property type="match status" value="1"/>
</dbReference>
<sequence>MFFQNGSISATIVPEEGGRVQSLKDQATGLEFLFQSQHLRVAQAPSLHARFQYGACAGIEECLPSVGACNEETIGGAVPDHGDFWQLPWMVEEASAKSNLSLSAQGFSRPLLFRKNIHLLGRSLRMSYSVENVGAKSESFLYACHPLLAVEAGDRIVLPEEVTSLILNYSRNHRLGQAGDTVTWPINETSSGPIDLSQTLSYESGVGEMLYTSRLNQGWCGLYRASKQQGVVLVFDTMQLPYLGVWLCYGGWPEGSEDPLQYAVALEPTLAPVGTLYDAQLQGIACELAPRASFSWTIDFQISPNGLTLEAFRGFCESLS</sequence>
<dbReference type="GO" id="GO:0005975">
    <property type="term" value="P:carbohydrate metabolic process"/>
    <property type="evidence" value="ECO:0007669"/>
    <property type="project" value="InterPro"/>
</dbReference>
<name>E8V0W9_TERSS</name>
<reference evidence="1 2" key="1">
    <citation type="journal article" date="2012" name="Stand. Genomic Sci.">
        <title>Complete genome sequence of Terriglobus saanensis type strain SP1PR4(T), an Acidobacteria from tundra soil.</title>
        <authorList>
            <person name="Rawat S.R."/>
            <person name="Mannisto M.K."/>
            <person name="Starovoytov V."/>
            <person name="Goodwin L."/>
            <person name="Nolan M."/>
            <person name="Hauser L."/>
            <person name="Land M."/>
            <person name="Davenport K.W."/>
            <person name="Woyke T."/>
            <person name="Haggblom M.M."/>
        </authorList>
    </citation>
    <scope>NUCLEOTIDE SEQUENCE</scope>
    <source>
        <strain evidence="2">ATCC BAA-1853 / DSM 23119 / SP1PR4</strain>
    </source>
</reference>
<dbReference type="SUPFAM" id="SSF74650">
    <property type="entry name" value="Galactose mutarotase-like"/>
    <property type="match status" value="1"/>
</dbReference>
<dbReference type="RefSeq" id="WP_013567993.1">
    <property type="nucleotide sequence ID" value="NC_014963.1"/>
</dbReference>
<dbReference type="InterPro" id="IPR014718">
    <property type="entry name" value="GH-type_carb-bd"/>
</dbReference>
<dbReference type="GO" id="GO:0003824">
    <property type="term" value="F:catalytic activity"/>
    <property type="evidence" value="ECO:0007669"/>
    <property type="project" value="InterPro"/>
</dbReference>
<dbReference type="Proteomes" id="UP000006844">
    <property type="component" value="Chromosome"/>
</dbReference>
<evidence type="ECO:0000313" key="1">
    <source>
        <dbReference type="EMBL" id="ADV82260.1"/>
    </source>
</evidence>
<proteinExistence type="predicted"/>
<dbReference type="HOGENOM" id="CLU_076888_0_0_0"/>
<dbReference type="GO" id="GO:0030246">
    <property type="term" value="F:carbohydrate binding"/>
    <property type="evidence" value="ECO:0007669"/>
    <property type="project" value="InterPro"/>
</dbReference>
<dbReference type="AlphaFoldDB" id="E8V0W9"/>
<accession>E8V0W9</accession>
<dbReference type="eggNOG" id="COG2017">
    <property type="taxonomic scope" value="Bacteria"/>
</dbReference>
<evidence type="ECO:0000313" key="2">
    <source>
        <dbReference type="Proteomes" id="UP000006844"/>
    </source>
</evidence>
<dbReference type="STRING" id="401053.AciPR4_1437"/>
<dbReference type="OrthoDB" id="113447at2"/>
<dbReference type="InterPro" id="IPR011013">
    <property type="entry name" value="Gal_mutarotase_sf_dom"/>
</dbReference>
<dbReference type="KEGG" id="tsa:AciPR4_1437"/>
<evidence type="ECO:0008006" key="3">
    <source>
        <dbReference type="Google" id="ProtNLM"/>
    </source>
</evidence>
<keyword evidence="2" id="KW-1185">Reference proteome</keyword>
<dbReference type="EMBL" id="CP002467">
    <property type="protein sequence ID" value="ADV82260.1"/>
    <property type="molecule type" value="Genomic_DNA"/>
</dbReference>
<gene>
    <name evidence="1" type="ordered locus">AciPR4_1437</name>
</gene>
<organism evidence="1 2">
    <name type="scientific">Terriglobus saanensis (strain ATCC BAA-1853 / DSM 23119 / SP1PR4)</name>
    <dbReference type="NCBI Taxonomy" id="401053"/>
    <lineage>
        <taxon>Bacteria</taxon>
        <taxon>Pseudomonadati</taxon>
        <taxon>Acidobacteriota</taxon>
        <taxon>Terriglobia</taxon>
        <taxon>Terriglobales</taxon>
        <taxon>Acidobacteriaceae</taxon>
        <taxon>Terriglobus</taxon>
    </lineage>
</organism>
<protein>
    <recommendedName>
        <fullName evidence="3">Aldose 1-epimerase</fullName>
    </recommendedName>
</protein>